<keyword evidence="3" id="KW-1185">Reference proteome</keyword>
<feature type="signal peptide" evidence="1">
    <location>
        <begin position="1"/>
        <end position="24"/>
    </location>
</feature>
<name>A0ABW2B1N6_9RHOB</name>
<evidence type="ECO:0000313" key="3">
    <source>
        <dbReference type="Proteomes" id="UP001596353"/>
    </source>
</evidence>
<keyword evidence="1" id="KW-0732">Signal</keyword>
<sequence length="46" mass="4798">MTIFRKSLIAAVLPLTMTVVPAQAQIIDIDLDLGDLLGVGLCIGGM</sequence>
<proteinExistence type="predicted"/>
<dbReference type="Proteomes" id="UP001596353">
    <property type="component" value="Unassembled WGS sequence"/>
</dbReference>
<dbReference type="EMBL" id="JBHSWG010000001">
    <property type="protein sequence ID" value="MFC6759151.1"/>
    <property type="molecule type" value="Genomic_DNA"/>
</dbReference>
<protein>
    <submittedName>
        <fullName evidence="2">Uncharacterized protein</fullName>
    </submittedName>
</protein>
<reference evidence="3" key="1">
    <citation type="journal article" date="2019" name="Int. J. Syst. Evol. Microbiol.">
        <title>The Global Catalogue of Microorganisms (GCM) 10K type strain sequencing project: providing services to taxonomists for standard genome sequencing and annotation.</title>
        <authorList>
            <consortium name="The Broad Institute Genomics Platform"/>
            <consortium name="The Broad Institute Genome Sequencing Center for Infectious Disease"/>
            <person name="Wu L."/>
            <person name="Ma J."/>
        </authorList>
    </citation>
    <scope>NUCLEOTIDE SEQUENCE [LARGE SCALE GENOMIC DNA]</scope>
    <source>
        <strain evidence="3">CCUG 66188</strain>
    </source>
</reference>
<evidence type="ECO:0000313" key="2">
    <source>
        <dbReference type="EMBL" id="MFC6759151.1"/>
    </source>
</evidence>
<feature type="chain" id="PRO_5045221232" evidence="1">
    <location>
        <begin position="25"/>
        <end position="46"/>
    </location>
</feature>
<evidence type="ECO:0000256" key="1">
    <source>
        <dbReference type="SAM" id="SignalP"/>
    </source>
</evidence>
<accession>A0ABW2B1N6</accession>
<organism evidence="2 3">
    <name type="scientific">Sulfitobacter porphyrae</name>
    <dbReference type="NCBI Taxonomy" id="1246864"/>
    <lineage>
        <taxon>Bacteria</taxon>
        <taxon>Pseudomonadati</taxon>
        <taxon>Pseudomonadota</taxon>
        <taxon>Alphaproteobacteria</taxon>
        <taxon>Rhodobacterales</taxon>
        <taxon>Roseobacteraceae</taxon>
        <taxon>Sulfitobacter</taxon>
    </lineage>
</organism>
<comment type="caution">
    <text evidence="2">The sequence shown here is derived from an EMBL/GenBank/DDBJ whole genome shotgun (WGS) entry which is preliminary data.</text>
</comment>
<gene>
    <name evidence="2" type="ORF">ACFQFQ_06020</name>
</gene>